<dbReference type="EMBL" id="SBIW01000011">
    <property type="protein sequence ID" value="RWY48322.1"/>
    <property type="molecule type" value="Genomic_DNA"/>
</dbReference>
<feature type="domain" description="HTH LytTR-type" evidence="3">
    <location>
        <begin position="143"/>
        <end position="215"/>
    </location>
</feature>
<dbReference type="InterPro" id="IPR011006">
    <property type="entry name" value="CheY-like_superfamily"/>
</dbReference>
<reference evidence="4 5" key="1">
    <citation type="submission" date="2019-01" db="EMBL/GenBank/DDBJ databases">
        <title>Mucilaginibacter antarcticum sp. nov., isolated from antarctic soil.</title>
        <authorList>
            <person name="Yan Y.-Q."/>
            <person name="Du Z.-J."/>
        </authorList>
    </citation>
    <scope>NUCLEOTIDE SEQUENCE [LARGE SCALE GENOMIC DNA]</scope>
    <source>
        <strain evidence="4 5">F01003</strain>
    </source>
</reference>
<dbReference type="SMART" id="SM00448">
    <property type="entry name" value="REC"/>
    <property type="match status" value="1"/>
</dbReference>
<sequence length="241" mass="27773">MRLKCLVVDDKPLAIDILADYIQKIPFLELLATTTNPIEGLSIILEQNIDLVFLDIQMPELSGLQFIKIAGKQSKIILTTAYSEYALDGYEHDVIDYLLKPIAFDRFYRAAGKALQAFSTYDASKVEPELTPLTVQPENATYLFVKAEHRIQRVNLDEILYVEGLQNYICIQLSTERIMSLQTMKRIEEQLPRMDFIRVHKSFIVALKHITYIERSRIVIGETMISVGDSYREGFYKLIDK</sequence>
<dbReference type="Proteomes" id="UP000286701">
    <property type="component" value="Unassembled WGS sequence"/>
</dbReference>
<dbReference type="OrthoDB" id="9787344at2"/>
<accession>A0A3S3VHA8</accession>
<dbReference type="Gene3D" id="3.40.50.2300">
    <property type="match status" value="1"/>
</dbReference>
<dbReference type="RefSeq" id="WP_128535669.1">
    <property type="nucleotide sequence ID" value="NZ_SBIW01000011.1"/>
</dbReference>
<proteinExistence type="predicted"/>
<dbReference type="GO" id="GO:0000156">
    <property type="term" value="F:phosphorelay response regulator activity"/>
    <property type="evidence" value="ECO:0007669"/>
    <property type="project" value="InterPro"/>
</dbReference>
<dbReference type="PROSITE" id="PS50930">
    <property type="entry name" value="HTH_LYTTR"/>
    <property type="match status" value="1"/>
</dbReference>
<dbReference type="PROSITE" id="PS50110">
    <property type="entry name" value="RESPONSE_REGULATORY"/>
    <property type="match status" value="1"/>
</dbReference>
<dbReference type="InterPro" id="IPR001789">
    <property type="entry name" value="Sig_transdc_resp-reg_receiver"/>
</dbReference>
<dbReference type="AlphaFoldDB" id="A0A3S3VHA8"/>
<dbReference type="Pfam" id="PF00072">
    <property type="entry name" value="Response_reg"/>
    <property type="match status" value="1"/>
</dbReference>
<evidence type="ECO:0000313" key="5">
    <source>
        <dbReference type="Proteomes" id="UP000286701"/>
    </source>
</evidence>
<dbReference type="GO" id="GO:0003677">
    <property type="term" value="F:DNA binding"/>
    <property type="evidence" value="ECO:0007669"/>
    <property type="project" value="InterPro"/>
</dbReference>
<dbReference type="SUPFAM" id="SSF52172">
    <property type="entry name" value="CheY-like"/>
    <property type="match status" value="1"/>
</dbReference>
<dbReference type="Gene3D" id="2.40.50.1020">
    <property type="entry name" value="LytTr DNA-binding domain"/>
    <property type="match status" value="1"/>
</dbReference>
<evidence type="ECO:0000256" key="1">
    <source>
        <dbReference type="PROSITE-ProRule" id="PRU00169"/>
    </source>
</evidence>
<feature type="modified residue" description="4-aspartylphosphate" evidence="1">
    <location>
        <position position="55"/>
    </location>
</feature>
<evidence type="ECO:0000259" key="3">
    <source>
        <dbReference type="PROSITE" id="PS50930"/>
    </source>
</evidence>
<dbReference type="PANTHER" id="PTHR37299">
    <property type="entry name" value="TRANSCRIPTIONAL REGULATOR-RELATED"/>
    <property type="match status" value="1"/>
</dbReference>
<dbReference type="InterPro" id="IPR046947">
    <property type="entry name" value="LytR-like"/>
</dbReference>
<name>A0A3S3VHA8_9SPHI</name>
<evidence type="ECO:0000313" key="4">
    <source>
        <dbReference type="EMBL" id="RWY48322.1"/>
    </source>
</evidence>
<evidence type="ECO:0000259" key="2">
    <source>
        <dbReference type="PROSITE" id="PS50110"/>
    </source>
</evidence>
<gene>
    <name evidence="4" type="ORF">EPL05_19455</name>
</gene>
<protein>
    <submittedName>
        <fullName evidence="4">Response regulator transcription factor</fullName>
    </submittedName>
</protein>
<dbReference type="Pfam" id="PF04397">
    <property type="entry name" value="LytTR"/>
    <property type="match status" value="1"/>
</dbReference>
<keyword evidence="1" id="KW-0597">Phosphoprotein</keyword>
<comment type="caution">
    <text evidence="4">The sequence shown here is derived from an EMBL/GenBank/DDBJ whole genome shotgun (WGS) entry which is preliminary data.</text>
</comment>
<organism evidence="4 5">
    <name type="scientific">Mucilaginibacter gilvus</name>
    <dbReference type="NCBI Taxonomy" id="2305909"/>
    <lineage>
        <taxon>Bacteria</taxon>
        <taxon>Pseudomonadati</taxon>
        <taxon>Bacteroidota</taxon>
        <taxon>Sphingobacteriia</taxon>
        <taxon>Sphingobacteriales</taxon>
        <taxon>Sphingobacteriaceae</taxon>
        <taxon>Mucilaginibacter</taxon>
    </lineage>
</organism>
<keyword evidence="5" id="KW-1185">Reference proteome</keyword>
<feature type="domain" description="Response regulatory" evidence="2">
    <location>
        <begin position="4"/>
        <end position="115"/>
    </location>
</feature>
<dbReference type="PANTHER" id="PTHR37299:SF1">
    <property type="entry name" value="STAGE 0 SPORULATION PROTEIN A HOMOLOG"/>
    <property type="match status" value="1"/>
</dbReference>
<dbReference type="InterPro" id="IPR007492">
    <property type="entry name" value="LytTR_DNA-bd_dom"/>
</dbReference>
<dbReference type="SMART" id="SM00850">
    <property type="entry name" value="LytTR"/>
    <property type="match status" value="1"/>
</dbReference>